<name>A0A0D8HDB0_9ACTN</name>
<evidence type="ECO:0000256" key="2">
    <source>
        <dbReference type="ARBA" id="ARBA00022679"/>
    </source>
</evidence>
<dbReference type="Proteomes" id="UP000032360">
    <property type="component" value="Unassembled WGS sequence"/>
</dbReference>
<dbReference type="InterPro" id="IPR049470">
    <property type="entry name" value="TRM61_C"/>
</dbReference>
<evidence type="ECO:0000256" key="1">
    <source>
        <dbReference type="ARBA" id="ARBA00022603"/>
    </source>
</evidence>
<keyword evidence="2 5" id="KW-0808">Transferase</keyword>
<dbReference type="SUPFAM" id="SSF53335">
    <property type="entry name" value="S-adenosyl-L-methionine-dependent methyltransferases"/>
    <property type="match status" value="1"/>
</dbReference>
<feature type="binding site" evidence="6">
    <location>
        <begin position="113"/>
        <end position="116"/>
    </location>
    <ligand>
        <name>S-adenosyl-L-methionine</name>
        <dbReference type="ChEBI" id="CHEBI:59789"/>
    </ligand>
</feature>
<evidence type="ECO:0000256" key="6">
    <source>
        <dbReference type="PIRSR" id="PIRSR017269-1"/>
    </source>
</evidence>
<comment type="function">
    <text evidence="5">Catalyzes the S-adenosyl-L-methionine-dependent formation of N(1)-methyladenine at position 58 (m1A58) in tRNA.</text>
</comment>
<dbReference type="PIRSF" id="PIRSF017269">
    <property type="entry name" value="GCD14"/>
    <property type="match status" value="1"/>
</dbReference>
<dbReference type="GO" id="GO:0160107">
    <property type="term" value="F:tRNA (adenine(58)-N1)-methyltransferase activity"/>
    <property type="evidence" value="ECO:0007669"/>
    <property type="project" value="UniProtKB-EC"/>
</dbReference>
<sequence length="285" mass="31590">MNPENDEYRFRDGERVLLIDERRRSQFIDLGQGKKSSTHHGSIVHDELIGQLPGFRLFSSKGKAFRAVRPTMAEAIAGMPRGAQVIYPKDLGQILMMADIGQGSRVLESGVGSGALSMALLNAGAIVTGYEIRQDFANRAWNNVQSYLGPSALSRYTVKIADAYTAIEDGPFDRVVLDLPEPWRVLEHLHGKLVPGGIVLAYQTSVGQLEQFRSSLNVNGFFLGETLEVFVREWYHSSSALRPDHRMVAHTGFLTKARILGDFVKPIEIDGAVLLEDHFVPSPQE</sequence>
<dbReference type="InterPro" id="IPR014816">
    <property type="entry name" value="tRNA_MeTrfase_Gcd14"/>
</dbReference>
<comment type="caution">
    <text evidence="8">The sequence shown here is derived from an EMBL/GenBank/DDBJ whole genome shotgun (WGS) entry which is preliminary data.</text>
</comment>
<comment type="subunit">
    <text evidence="5">Homotetramer composed of a dimer of dimers.</text>
</comment>
<dbReference type="Gene3D" id="3.40.50.150">
    <property type="entry name" value="Vaccinia Virus protein VP39"/>
    <property type="match status" value="1"/>
</dbReference>
<dbReference type="EC" id="2.1.1.220" evidence="5"/>
<comment type="catalytic activity">
    <reaction evidence="5">
        <text>adenosine(58) in tRNA + S-adenosyl-L-methionine = N(1)-methyladenosine(58) in tRNA + S-adenosyl-L-homocysteine + H(+)</text>
        <dbReference type="Rhea" id="RHEA:43152"/>
        <dbReference type="Rhea" id="RHEA-COMP:10365"/>
        <dbReference type="Rhea" id="RHEA-COMP:10366"/>
        <dbReference type="ChEBI" id="CHEBI:15378"/>
        <dbReference type="ChEBI" id="CHEBI:57856"/>
        <dbReference type="ChEBI" id="CHEBI:59789"/>
        <dbReference type="ChEBI" id="CHEBI:74411"/>
        <dbReference type="ChEBI" id="CHEBI:74491"/>
        <dbReference type="EC" id="2.1.1.220"/>
    </reaction>
</comment>
<evidence type="ECO:0000313" key="8">
    <source>
        <dbReference type="EMBL" id="KJF15935.1"/>
    </source>
</evidence>
<feature type="binding site" evidence="6">
    <location>
        <position position="178"/>
    </location>
    <ligand>
        <name>S-adenosyl-L-methionine</name>
        <dbReference type="ChEBI" id="CHEBI:59789"/>
    </ligand>
</feature>
<dbReference type="PANTHER" id="PTHR12133">
    <property type="entry name" value="TRNA (ADENINE(58)-N(1))-METHYLTRANSFERASE"/>
    <property type="match status" value="1"/>
</dbReference>
<feature type="domain" description="tRNA (adenine(58)-N(1))-methyltransferase catalytic subunit TRM61 C-terminal" evidence="7">
    <location>
        <begin position="79"/>
        <end position="235"/>
    </location>
</feature>
<dbReference type="GO" id="GO:0031515">
    <property type="term" value="C:tRNA (m1A) methyltransferase complex"/>
    <property type="evidence" value="ECO:0007669"/>
    <property type="project" value="UniProtKB-UniRule"/>
</dbReference>
<evidence type="ECO:0000256" key="4">
    <source>
        <dbReference type="ARBA" id="ARBA00022694"/>
    </source>
</evidence>
<keyword evidence="4 5" id="KW-0819">tRNA processing</keyword>
<feature type="binding site" evidence="6">
    <location>
        <position position="131"/>
    </location>
    <ligand>
        <name>S-adenosyl-L-methionine</name>
        <dbReference type="ChEBI" id="CHEBI:59789"/>
    </ligand>
</feature>
<dbReference type="OrthoDB" id="9781391at2"/>
<dbReference type="PANTHER" id="PTHR12133:SF1">
    <property type="entry name" value="TRNA (ADENINE(58)-N(1))-METHYLTRANSFERASE, MITOCHONDRIAL"/>
    <property type="match status" value="1"/>
</dbReference>
<dbReference type="STRING" id="1280514.AXFE_32200"/>
<evidence type="ECO:0000256" key="3">
    <source>
        <dbReference type="ARBA" id="ARBA00022691"/>
    </source>
</evidence>
<evidence type="ECO:0000259" key="7">
    <source>
        <dbReference type="Pfam" id="PF08704"/>
    </source>
</evidence>
<proteinExistence type="inferred from homology"/>
<protein>
    <recommendedName>
        <fullName evidence="5">tRNA (adenine(58)-N(1))-methyltransferase TrmI</fullName>
        <ecNumber evidence="5">2.1.1.220</ecNumber>
    </recommendedName>
</protein>
<keyword evidence="3 5" id="KW-0949">S-adenosyl-L-methionine</keyword>
<dbReference type="Pfam" id="PF08704">
    <property type="entry name" value="GCD14"/>
    <property type="match status" value="1"/>
</dbReference>
<evidence type="ECO:0000313" key="9">
    <source>
        <dbReference type="Proteomes" id="UP000032360"/>
    </source>
</evidence>
<dbReference type="Gene3D" id="3.10.330.20">
    <property type="match status" value="1"/>
</dbReference>
<gene>
    <name evidence="8" type="primary">trmI</name>
    <name evidence="8" type="ORF">AXFE_32200</name>
</gene>
<dbReference type="PATRIC" id="fig|1280514.3.peg.4309"/>
<reference evidence="8 9" key="1">
    <citation type="submission" date="2015-01" db="EMBL/GenBank/DDBJ databases">
        <title>Draft genome of the acidophilic iron oxidizer Acidithrix ferrooxidans strain Py-F3.</title>
        <authorList>
            <person name="Poehlein A."/>
            <person name="Eisen S."/>
            <person name="Schloemann M."/>
            <person name="Johnson B.D."/>
            <person name="Daniel R."/>
            <person name="Muehling M."/>
        </authorList>
    </citation>
    <scope>NUCLEOTIDE SEQUENCE [LARGE SCALE GENOMIC DNA]</scope>
    <source>
        <strain evidence="8 9">Py-F3</strain>
    </source>
</reference>
<dbReference type="InterPro" id="IPR029063">
    <property type="entry name" value="SAM-dependent_MTases_sf"/>
</dbReference>
<dbReference type="AlphaFoldDB" id="A0A0D8HDB0"/>
<accession>A0A0D8HDB0</accession>
<dbReference type="PROSITE" id="PS51620">
    <property type="entry name" value="SAM_TRM61"/>
    <property type="match status" value="1"/>
</dbReference>
<keyword evidence="1 5" id="KW-0489">Methyltransferase</keyword>
<dbReference type="GO" id="GO:0030488">
    <property type="term" value="P:tRNA methylation"/>
    <property type="evidence" value="ECO:0007669"/>
    <property type="project" value="InterPro"/>
</dbReference>
<keyword evidence="9" id="KW-1185">Reference proteome</keyword>
<dbReference type="CDD" id="cd02440">
    <property type="entry name" value="AdoMet_MTases"/>
    <property type="match status" value="1"/>
</dbReference>
<dbReference type="FunFam" id="3.10.330.20:FF:000003">
    <property type="entry name" value="tRNA (Adenine(58)-N(1))-methyltransferase, mitochondrial isoform X1"/>
    <property type="match status" value="1"/>
</dbReference>
<dbReference type="RefSeq" id="WP_082058832.1">
    <property type="nucleotide sequence ID" value="NZ_JXYS01000110.1"/>
</dbReference>
<comment type="similarity">
    <text evidence="5">Belongs to the class I-like SAM-binding methyltransferase superfamily. TRM61 family.</text>
</comment>
<evidence type="ECO:0000256" key="5">
    <source>
        <dbReference type="PIRNR" id="PIRNR017269"/>
    </source>
</evidence>
<organism evidence="8 9">
    <name type="scientific">Acidithrix ferrooxidans</name>
    <dbReference type="NCBI Taxonomy" id="1280514"/>
    <lineage>
        <taxon>Bacteria</taxon>
        <taxon>Bacillati</taxon>
        <taxon>Actinomycetota</taxon>
        <taxon>Acidimicrobiia</taxon>
        <taxon>Acidimicrobiales</taxon>
        <taxon>Acidimicrobiaceae</taxon>
        <taxon>Acidithrix</taxon>
    </lineage>
</organism>
<dbReference type="Pfam" id="PF14801">
    <property type="entry name" value="TrmI-like_N"/>
    <property type="match status" value="1"/>
</dbReference>
<dbReference type="EMBL" id="JXYS01000110">
    <property type="protein sequence ID" value="KJF15935.1"/>
    <property type="molecule type" value="Genomic_DNA"/>
</dbReference>